<dbReference type="Gene3D" id="3.40.50.150">
    <property type="entry name" value="Vaccinia Virus protein VP39"/>
    <property type="match status" value="1"/>
</dbReference>
<evidence type="ECO:0000259" key="1">
    <source>
        <dbReference type="Pfam" id="PF08242"/>
    </source>
</evidence>
<keyword evidence="4" id="KW-1185">Reference proteome</keyword>
<keyword evidence="2" id="KW-0808">Transferase</keyword>
<dbReference type="CDD" id="cd02440">
    <property type="entry name" value="AdoMet_MTases"/>
    <property type="match status" value="1"/>
</dbReference>
<accession>A0AA41XT36</accession>
<dbReference type="Proteomes" id="UP000192319">
    <property type="component" value="Unassembled WGS sequence"/>
</dbReference>
<dbReference type="EMBL" id="MVHD01000024">
    <property type="protein sequence ID" value="OQZ89975.1"/>
    <property type="molecule type" value="Genomic_DNA"/>
</dbReference>
<reference evidence="2" key="3">
    <citation type="journal article" date="2022" name="BMC Genomics">
        <title>Comparative genome analysis of mycobacteria focusing on tRNA and non-coding RNA.</title>
        <authorList>
            <person name="Behra P.R.K."/>
            <person name="Pettersson B.M.F."/>
            <person name="Ramesh M."/>
            <person name="Das S."/>
            <person name="Dasgupta S."/>
            <person name="Kirsebom L.A."/>
        </authorList>
    </citation>
    <scope>NUCLEOTIDE SEQUENCE</scope>
    <source>
        <strain evidence="2">CCUG 55640</strain>
    </source>
</reference>
<keyword evidence="2" id="KW-0489">Methyltransferase</keyword>
<comment type="caution">
    <text evidence="2">The sequence shown here is derived from an EMBL/GenBank/DDBJ whole genome shotgun (WGS) entry which is preliminary data.</text>
</comment>
<sequence length="412" mass="46448">MQDDPRADVVSRQYERWRYPQPITDLTQMPDGIWHWYDPTHFHRILWPDREYKPDLDILIAGCGTNQAAVFAHKNPGAKVVGVDISRPSLDHQQYLKDKHGLWNLELHLLPIEELGSLGLDFDLIVSTGVVHHLADPLVGMKALGACLRSDGAIGLTLYAKYGRVGVEMLQSVFRDLGLRQDEVSVQIVKEMMALLPADHHIRSYLRIEGSELRYDGAVVDTFLHGRDRSYDVDECIDLVTAAGLVFQGWLLNAPYYPHDSFAPGTELNRALNALPERQLWSVMERVHTFGACHFFMACRPERPKATYTIDFSTRDCLDYVPMYRMRCGLSGNEIVRPDWRMALNAAQLPFVQRVDGRRTIRDIAGSVAQAGASPRASSADVETFASKLFQSLWRLDFLAMGLPGQPAGQSD</sequence>
<evidence type="ECO:0000313" key="5">
    <source>
        <dbReference type="Proteomes" id="UP001141650"/>
    </source>
</evidence>
<feature type="domain" description="Methyltransferase type 12" evidence="1">
    <location>
        <begin position="61"/>
        <end position="153"/>
    </location>
</feature>
<organism evidence="2 5">
    <name type="scientific">Mycobacterium alsense</name>
    <dbReference type="NCBI Taxonomy" id="324058"/>
    <lineage>
        <taxon>Bacteria</taxon>
        <taxon>Bacillati</taxon>
        <taxon>Actinomycetota</taxon>
        <taxon>Actinomycetes</taxon>
        <taxon>Mycobacteriales</taxon>
        <taxon>Mycobacteriaceae</taxon>
        <taxon>Mycobacterium</taxon>
    </lineage>
</organism>
<evidence type="ECO:0000313" key="4">
    <source>
        <dbReference type="Proteomes" id="UP000192319"/>
    </source>
</evidence>
<name>A0AA41XT36_9MYCO</name>
<dbReference type="Proteomes" id="UP001141650">
    <property type="component" value="Unassembled WGS sequence"/>
</dbReference>
<dbReference type="Pfam" id="PF08242">
    <property type="entry name" value="Methyltransf_12"/>
    <property type="match status" value="1"/>
</dbReference>
<dbReference type="SUPFAM" id="SSF53335">
    <property type="entry name" value="S-adenosyl-L-methionine-dependent methyltransferases"/>
    <property type="match status" value="1"/>
</dbReference>
<evidence type="ECO:0000313" key="3">
    <source>
        <dbReference type="EMBL" id="OQZ89975.1"/>
    </source>
</evidence>
<dbReference type="InterPro" id="IPR029063">
    <property type="entry name" value="SAM-dependent_MTases_sf"/>
</dbReference>
<protein>
    <submittedName>
        <fullName evidence="2 3">SAM-dependent methyltransferase</fullName>
    </submittedName>
</protein>
<dbReference type="GO" id="GO:0008168">
    <property type="term" value="F:methyltransferase activity"/>
    <property type="evidence" value="ECO:0007669"/>
    <property type="project" value="UniProtKB-KW"/>
</dbReference>
<dbReference type="GO" id="GO:0032259">
    <property type="term" value="P:methylation"/>
    <property type="evidence" value="ECO:0007669"/>
    <property type="project" value="UniProtKB-KW"/>
</dbReference>
<proteinExistence type="predicted"/>
<dbReference type="InterPro" id="IPR013217">
    <property type="entry name" value="Methyltransf_12"/>
</dbReference>
<evidence type="ECO:0000313" key="2">
    <source>
        <dbReference type="EMBL" id="MCV7381590.1"/>
    </source>
</evidence>
<dbReference type="AlphaFoldDB" id="A0AA41XT36"/>
<reference evidence="3 4" key="1">
    <citation type="submission" date="2017-02" db="EMBL/GenBank/DDBJ databases">
        <title>The new phylogeny of genus Mycobacterium.</title>
        <authorList>
            <person name="Tortoli E."/>
            <person name="Trovato A."/>
            <person name="Cirillo D.M."/>
        </authorList>
    </citation>
    <scope>NUCLEOTIDE SEQUENCE [LARGE SCALE GENOMIC DNA]</scope>
    <source>
        <strain evidence="3 4">DSM 45230</strain>
    </source>
</reference>
<gene>
    <name evidence="3" type="ORF">BST11_14765</name>
    <name evidence="2" type="ORF">H7K38_23530</name>
</gene>
<dbReference type="RefSeq" id="WP_083138674.1">
    <property type="nucleotide sequence ID" value="NZ_JACKVH010000022.1"/>
</dbReference>
<reference evidence="2" key="2">
    <citation type="submission" date="2020-07" db="EMBL/GenBank/DDBJ databases">
        <authorList>
            <person name="Pettersson B.M.F."/>
            <person name="Behra P.R.K."/>
            <person name="Ramesh M."/>
            <person name="Das S."/>
            <person name="Dasgupta S."/>
            <person name="Kirsebom L.A."/>
        </authorList>
    </citation>
    <scope>NUCLEOTIDE SEQUENCE</scope>
    <source>
        <strain evidence="2">CCUG 55640</strain>
    </source>
</reference>
<dbReference type="EMBL" id="JACKVH010000022">
    <property type="protein sequence ID" value="MCV7381590.1"/>
    <property type="molecule type" value="Genomic_DNA"/>
</dbReference>